<dbReference type="PANTHER" id="PTHR46599:SF3">
    <property type="entry name" value="PIGGYBAC TRANSPOSABLE ELEMENT-DERIVED PROTEIN 4"/>
    <property type="match status" value="1"/>
</dbReference>
<dbReference type="Proteomes" id="UP000015103">
    <property type="component" value="Unassembled WGS sequence"/>
</dbReference>
<dbReference type="EnsemblMetazoa" id="RPRC004224-RA">
    <property type="protein sequence ID" value="RPRC004224-PA"/>
    <property type="gene ID" value="RPRC004224"/>
</dbReference>
<dbReference type="InParanoid" id="T1HJK2"/>
<organism evidence="2 3">
    <name type="scientific">Rhodnius prolixus</name>
    <name type="common">Triatomid bug</name>
    <dbReference type="NCBI Taxonomy" id="13249"/>
    <lineage>
        <taxon>Eukaryota</taxon>
        <taxon>Metazoa</taxon>
        <taxon>Ecdysozoa</taxon>
        <taxon>Arthropoda</taxon>
        <taxon>Hexapoda</taxon>
        <taxon>Insecta</taxon>
        <taxon>Pterygota</taxon>
        <taxon>Neoptera</taxon>
        <taxon>Paraneoptera</taxon>
        <taxon>Hemiptera</taxon>
        <taxon>Heteroptera</taxon>
        <taxon>Panheteroptera</taxon>
        <taxon>Cimicomorpha</taxon>
        <taxon>Reduviidae</taxon>
        <taxon>Triatominae</taxon>
        <taxon>Rhodnius</taxon>
    </lineage>
</organism>
<evidence type="ECO:0000313" key="3">
    <source>
        <dbReference type="Proteomes" id="UP000015103"/>
    </source>
</evidence>
<dbReference type="PANTHER" id="PTHR46599">
    <property type="entry name" value="PIGGYBAC TRANSPOSABLE ELEMENT-DERIVED PROTEIN 4"/>
    <property type="match status" value="1"/>
</dbReference>
<accession>T1HJK2</accession>
<keyword evidence="3" id="KW-1185">Reference proteome</keyword>
<dbReference type="InterPro" id="IPR029526">
    <property type="entry name" value="PGBD"/>
</dbReference>
<dbReference type="AlphaFoldDB" id="T1HJK2"/>
<dbReference type="Pfam" id="PF13843">
    <property type="entry name" value="DDE_Tnp_1_7"/>
    <property type="match status" value="1"/>
</dbReference>
<evidence type="ECO:0000259" key="1">
    <source>
        <dbReference type="Pfam" id="PF13843"/>
    </source>
</evidence>
<protein>
    <submittedName>
        <fullName evidence="2">DDE_Tnp_1_7 domain-containing protein</fullName>
    </submittedName>
</protein>
<dbReference type="EMBL" id="ACPB03007794">
    <property type="status" value="NOT_ANNOTATED_CDS"/>
    <property type="molecule type" value="Genomic_DNA"/>
</dbReference>
<sequence length="339" mass="38847">TMLVMTYNKVPNFSDYWSQNPSLGNQAIKSAISRNRCQLLLSKLYFNNPEKGDNTSKTYYVDELVSCFKHTFPKAREDSPFQSIDESMAKFKGRSSLKQYLPLKPIKRGIKIWERCDAKTGYTYDLNVYSGRDNDQNSNQMTLGEKVVNKLASTIRNPDVTLAFDRFFTSVNLMDTIQYPAVGTCILSRKNMPKFDNKKLSKWGHEFRVNGAGTLASRWMDSKEVVVLSNCQPATITFETRKQKDGTKLLVECPSAISLYNKIMGGIDLADQNVSVYDFNRKSKKWWKKVFYKLLMTAVVNAWIIHKEIHNTKTPLLQFIVPLSERMMAIGKMAASTKR</sequence>
<dbReference type="eggNOG" id="ENOG502RY1K">
    <property type="taxonomic scope" value="Eukaryota"/>
</dbReference>
<dbReference type="VEuPathDB" id="VectorBase:RPRC004224"/>
<dbReference type="HOGENOM" id="CLU_013052_1_0_1"/>
<evidence type="ECO:0000313" key="2">
    <source>
        <dbReference type="EnsemblMetazoa" id="RPRC004224-PA"/>
    </source>
</evidence>
<dbReference type="OMA" id="RASEPRC"/>
<reference evidence="2" key="1">
    <citation type="submission" date="2015-05" db="UniProtKB">
        <authorList>
            <consortium name="EnsemblMetazoa"/>
        </authorList>
    </citation>
    <scope>IDENTIFICATION</scope>
</reference>
<feature type="domain" description="PiggyBac transposable element-derived protein" evidence="1">
    <location>
        <begin position="2"/>
        <end position="303"/>
    </location>
</feature>
<name>T1HJK2_RHOPR</name>
<proteinExistence type="predicted"/>